<dbReference type="EMBL" id="CADCVJ010000107">
    <property type="protein sequence ID" value="CAA9472630.1"/>
    <property type="molecule type" value="Genomic_DNA"/>
</dbReference>
<dbReference type="Pfam" id="PF02591">
    <property type="entry name" value="Zn_ribbon_9"/>
    <property type="match status" value="1"/>
</dbReference>
<keyword evidence="1" id="KW-0175">Coiled coil</keyword>
<organism evidence="4">
    <name type="scientific">uncultured Solirubrobacteraceae bacterium</name>
    <dbReference type="NCBI Taxonomy" id="1162706"/>
    <lineage>
        <taxon>Bacteria</taxon>
        <taxon>Bacillati</taxon>
        <taxon>Actinomycetota</taxon>
        <taxon>Thermoleophilia</taxon>
        <taxon>Solirubrobacterales</taxon>
        <taxon>Solirubrobacteraceae</taxon>
        <taxon>environmental samples</taxon>
    </lineage>
</organism>
<evidence type="ECO:0000313" key="4">
    <source>
        <dbReference type="EMBL" id="CAA9472630.1"/>
    </source>
</evidence>
<dbReference type="AlphaFoldDB" id="A0A6J4RFK9"/>
<proteinExistence type="predicted"/>
<evidence type="ECO:0000259" key="2">
    <source>
        <dbReference type="Pfam" id="PF02591"/>
    </source>
</evidence>
<evidence type="ECO:0000259" key="3">
    <source>
        <dbReference type="Pfam" id="PF24481"/>
    </source>
</evidence>
<dbReference type="Gene3D" id="1.10.287.1490">
    <property type="match status" value="1"/>
</dbReference>
<evidence type="ECO:0008006" key="5">
    <source>
        <dbReference type="Google" id="ProtNLM"/>
    </source>
</evidence>
<sequence length="247" mass="27182">MKADPFVQLRLLELQGLDSALDRLRHRRRTLPELAEMARLDGLVDALRDGVVRAETEVSDLAREQARFDKEIEQVRARRDRDESRLASGAITASKQLQDLEHEVASLKRRQAELEDAELEVMERAETAQDGLAVLTTQREAHLADRATAEAAAAAAFVEIDAETAKTSSARDELAATMPADLLALYEKIRASEGGVGAGEIARGRCGGCRLDLMNNEKAEYRAAPPDEVLRHEECGRILVRTAESGL</sequence>
<dbReference type="Pfam" id="PF24481">
    <property type="entry name" value="CT398_CC"/>
    <property type="match status" value="1"/>
</dbReference>
<reference evidence="4" key="1">
    <citation type="submission" date="2020-02" db="EMBL/GenBank/DDBJ databases">
        <authorList>
            <person name="Meier V. D."/>
        </authorList>
    </citation>
    <scope>NUCLEOTIDE SEQUENCE</scope>
    <source>
        <strain evidence="4">AVDCRST_MAG38</strain>
    </source>
</reference>
<dbReference type="InterPro" id="IPR003743">
    <property type="entry name" value="Zf-RING_7"/>
</dbReference>
<gene>
    <name evidence="4" type="ORF">AVDCRST_MAG38-1410</name>
</gene>
<dbReference type="InterPro" id="IPR056003">
    <property type="entry name" value="CT398_CC_hairpin"/>
</dbReference>
<protein>
    <recommendedName>
        <fullName evidence="5">C4-type zinc ribbon domain-containing protein</fullName>
    </recommendedName>
</protein>
<evidence type="ECO:0000256" key="1">
    <source>
        <dbReference type="SAM" id="Coils"/>
    </source>
</evidence>
<feature type="domain" description="C4-type zinc ribbon" evidence="2">
    <location>
        <begin position="205"/>
        <end position="239"/>
    </location>
</feature>
<name>A0A6J4RFK9_9ACTN</name>
<dbReference type="InterPro" id="IPR052376">
    <property type="entry name" value="Oxidative_Scav/Glycosyltrans"/>
</dbReference>
<accession>A0A6J4RFK9</accession>
<dbReference type="PANTHER" id="PTHR39082">
    <property type="entry name" value="PHOSPHOLIPASE C-BETA-2-RELATED"/>
    <property type="match status" value="1"/>
</dbReference>
<feature type="domain" description="CT398-like coiled coil hairpin" evidence="3">
    <location>
        <begin position="14"/>
        <end position="194"/>
    </location>
</feature>
<dbReference type="PANTHER" id="PTHR39082:SF1">
    <property type="entry name" value="SCAVENGER RECEPTOR CLASS A MEMBER 3"/>
    <property type="match status" value="1"/>
</dbReference>
<feature type="coiled-coil region" evidence="1">
    <location>
        <begin position="44"/>
        <end position="120"/>
    </location>
</feature>